<dbReference type="EMBL" id="QICD01000004">
    <property type="protein sequence ID" value="RNL47163.1"/>
    <property type="molecule type" value="Genomic_DNA"/>
</dbReference>
<dbReference type="InterPro" id="IPR000073">
    <property type="entry name" value="AB_hydrolase_1"/>
</dbReference>
<comment type="caution">
    <text evidence="2">The sequence shown here is derived from an EMBL/GenBank/DDBJ whole genome shotgun (WGS) entry which is preliminary data.</text>
</comment>
<protein>
    <submittedName>
        <fullName evidence="2">Alpha/beta hydrolase</fullName>
    </submittedName>
</protein>
<proteinExistence type="predicted"/>
<sequence length="312" mass="33650">MSEVFQHESSFDVRDVRYRYLIWTGACQSRPPVILLHGFSQSADSWDQVAPLLACHRTVYALDLVGHGGSTAPADSFFYALQAQGEALLAFVAHVAAENGGRRPAVIGYSMGGRVALSSLVKQPGEFSRAVSSLVLESVGLGFAADADRACAADRDAANAARLRERGVEEFMNAWERLPLFASERHLPSNVRSHVRAGRLANDAEALARTFEHAGQHSMPARKEVLSALAAVCDQGVSVQYLTGSLDRKYTALSEELRCVPGVAVETVRGSGHNVHLEVPADFVRCVEAFLAAEPCDPHAGQTFAGMEMILD</sequence>
<organism evidence="2 3">
    <name type="scientific">Paraeggerthella hongkongensis</name>
    <dbReference type="NCBI Taxonomy" id="230658"/>
    <lineage>
        <taxon>Bacteria</taxon>
        <taxon>Bacillati</taxon>
        <taxon>Actinomycetota</taxon>
        <taxon>Coriobacteriia</taxon>
        <taxon>Eggerthellales</taxon>
        <taxon>Eggerthellaceae</taxon>
        <taxon>Paraeggerthella</taxon>
    </lineage>
</organism>
<keyword evidence="3" id="KW-1185">Reference proteome</keyword>
<dbReference type="GO" id="GO:0016020">
    <property type="term" value="C:membrane"/>
    <property type="evidence" value="ECO:0007669"/>
    <property type="project" value="TreeGrafter"/>
</dbReference>
<dbReference type="AlphaFoldDB" id="A0A3N0BHV9"/>
<dbReference type="Gene3D" id="3.40.50.1820">
    <property type="entry name" value="alpha/beta hydrolase"/>
    <property type="match status" value="1"/>
</dbReference>
<evidence type="ECO:0000313" key="2">
    <source>
        <dbReference type="EMBL" id="RNL47163.1"/>
    </source>
</evidence>
<evidence type="ECO:0000313" key="3">
    <source>
        <dbReference type="Proteomes" id="UP000278632"/>
    </source>
</evidence>
<dbReference type="Pfam" id="PF12697">
    <property type="entry name" value="Abhydrolase_6"/>
    <property type="match status" value="1"/>
</dbReference>
<dbReference type="SUPFAM" id="SSF53474">
    <property type="entry name" value="alpha/beta-Hydrolases"/>
    <property type="match status" value="1"/>
</dbReference>
<dbReference type="PANTHER" id="PTHR43798:SF20">
    <property type="entry name" value="2-SUCCINYL-6-HYDROXY-2,4-CYCLOHEXADIENE-1-CARBOXYLATE SYNTHASE-RELATED"/>
    <property type="match status" value="1"/>
</dbReference>
<dbReference type="PANTHER" id="PTHR43798">
    <property type="entry name" value="MONOACYLGLYCEROL LIPASE"/>
    <property type="match status" value="1"/>
</dbReference>
<dbReference type="Proteomes" id="UP000278632">
    <property type="component" value="Unassembled WGS sequence"/>
</dbReference>
<keyword evidence="2" id="KW-0378">Hydrolase</keyword>
<name>A0A3N0BHV9_9ACTN</name>
<dbReference type="InterPro" id="IPR029058">
    <property type="entry name" value="AB_hydrolase_fold"/>
</dbReference>
<gene>
    <name evidence="2" type="ORF">DMP08_03915</name>
</gene>
<dbReference type="RefSeq" id="WP_123191662.1">
    <property type="nucleotide sequence ID" value="NZ_QICD01000004.1"/>
</dbReference>
<evidence type="ECO:0000259" key="1">
    <source>
        <dbReference type="Pfam" id="PF12697"/>
    </source>
</evidence>
<reference evidence="3" key="1">
    <citation type="submission" date="2018-05" db="EMBL/GenBank/DDBJ databases">
        <title>Genome Sequencing of selected type strains of the family Eggerthellaceae.</title>
        <authorList>
            <person name="Danylec N."/>
            <person name="Stoll D.A."/>
            <person name="Doetsch A."/>
            <person name="Huch M."/>
        </authorList>
    </citation>
    <scope>NUCLEOTIDE SEQUENCE [LARGE SCALE GENOMIC DNA]</scope>
    <source>
        <strain evidence="3">DSM 16106</strain>
    </source>
</reference>
<feature type="domain" description="AB hydrolase-1" evidence="1">
    <location>
        <begin position="33"/>
        <end position="284"/>
    </location>
</feature>
<dbReference type="GO" id="GO:0016787">
    <property type="term" value="F:hydrolase activity"/>
    <property type="evidence" value="ECO:0007669"/>
    <property type="project" value="UniProtKB-KW"/>
</dbReference>
<dbReference type="InterPro" id="IPR050266">
    <property type="entry name" value="AB_hydrolase_sf"/>
</dbReference>
<accession>A0A3N0BHV9</accession>
<dbReference type="OrthoDB" id="63519at2"/>